<proteinExistence type="predicted"/>
<dbReference type="KEGG" id="saqt:GJV85_09755"/>
<protein>
    <submittedName>
        <fullName evidence="1">DUF4258 domain-containing protein</fullName>
    </submittedName>
</protein>
<dbReference type="AlphaFoldDB" id="A0A975B187"/>
<sequence>MQFIYRVHAVERMFQRDIEDVDVEYVIKNGNVIESYTDDKPYPSYLSLEKNGATLVFKNVPALVCDNCGEKYLAGKTSKELLVKAKEIAKSGVEIDIRDYQKVA</sequence>
<organism evidence="1 2">
    <name type="scientific">Sulfurimonas aquatica</name>
    <dbReference type="NCBI Taxonomy" id="2672570"/>
    <lineage>
        <taxon>Bacteria</taxon>
        <taxon>Pseudomonadati</taxon>
        <taxon>Campylobacterota</taxon>
        <taxon>Epsilonproteobacteria</taxon>
        <taxon>Campylobacterales</taxon>
        <taxon>Sulfurimonadaceae</taxon>
        <taxon>Sulfurimonas</taxon>
    </lineage>
</organism>
<dbReference type="Proteomes" id="UP000671852">
    <property type="component" value="Chromosome"/>
</dbReference>
<accession>A0A975B187</accession>
<dbReference type="InterPro" id="IPR025354">
    <property type="entry name" value="DUF4258"/>
</dbReference>
<reference evidence="1" key="2">
    <citation type="submission" date="2021-04" db="EMBL/GenBank/DDBJ databases">
        <title>Isolation and characterization of a novel species of the genus Sulfurimonas.</title>
        <authorList>
            <person name="Fukui M."/>
        </authorList>
    </citation>
    <scope>NUCLEOTIDE SEQUENCE</scope>
    <source>
        <strain evidence="1">H1576</strain>
    </source>
</reference>
<reference evidence="1" key="1">
    <citation type="submission" date="2019-11" db="EMBL/GenBank/DDBJ databases">
        <authorList>
            <person name="Kojima H."/>
        </authorList>
    </citation>
    <scope>NUCLEOTIDE SEQUENCE</scope>
    <source>
        <strain evidence="1">H1576</strain>
    </source>
</reference>
<evidence type="ECO:0000313" key="1">
    <source>
        <dbReference type="EMBL" id="QSZ42377.1"/>
    </source>
</evidence>
<dbReference type="Gene3D" id="3.10.20.860">
    <property type="match status" value="1"/>
</dbReference>
<dbReference type="CDD" id="cd12870">
    <property type="entry name" value="MqsA"/>
    <property type="match status" value="1"/>
</dbReference>
<name>A0A975B187_9BACT</name>
<dbReference type="InterPro" id="IPR022453">
    <property type="entry name" value="Znf_MqsA-type"/>
</dbReference>
<dbReference type="EMBL" id="CP046072">
    <property type="protein sequence ID" value="QSZ42377.1"/>
    <property type="molecule type" value="Genomic_DNA"/>
</dbReference>
<dbReference type="Pfam" id="PF14076">
    <property type="entry name" value="DUF4258"/>
    <property type="match status" value="1"/>
</dbReference>
<dbReference type="NCBIfam" id="TIGR03831">
    <property type="entry name" value="YgiT_finger"/>
    <property type="match status" value="1"/>
</dbReference>
<gene>
    <name evidence="1" type="ORF">GJV85_09755</name>
</gene>
<evidence type="ECO:0000313" key="2">
    <source>
        <dbReference type="Proteomes" id="UP000671852"/>
    </source>
</evidence>
<keyword evidence="2" id="KW-1185">Reference proteome</keyword>
<dbReference type="RefSeq" id="WP_207561193.1">
    <property type="nucleotide sequence ID" value="NZ_CP046072.1"/>
</dbReference>